<evidence type="ECO:0000313" key="4">
    <source>
        <dbReference type="EMBL" id="CEM49517.1"/>
    </source>
</evidence>
<evidence type="ECO:0000256" key="2">
    <source>
        <dbReference type="ARBA" id="ARBA00022614"/>
    </source>
</evidence>
<gene>
    <name evidence="4" type="ORF">Cvel_33502</name>
</gene>
<keyword evidence="1" id="KW-0343">GTPase activation</keyword>
<accession>A0A0G4HYB6</accession>
<dbReference type="GO" id="GO:0048471">
    <property type="term" value="C:perinuclear region of cytoplasm"/>
    <property type="evidence" value="ECO:0007669"/>
    <property type="project" value="TreeGrafter"/>
</dbReference>
<dbReference type="InterPro" id="IPR032675">
    <property type="entry name" value="LRR_dom_sf"/>
</dbReference>
<dbReference type="VEuPathDB" id="CryptoDB:Cvel_33502"/>
<dbReference type="GO" id="GO:0005096">
    <property type="term" value="F:GTPase activator activity"/>
    <property type="evidence" value="ECO:0007669"/>
    <property type="project" value="UniProtKB-KW"/>
</dbReference>
<evidence type="ECO:0000256" key="3">
    <source>
        <dbReference type="ARBA" id="ARBA00022737"/>
    </source>
</evidence>
<dbReference type="InterPro" id="IPR027038">
    <property type="entry name" value="RanGap"/>
</dbReference>
<protein>
    <submittedName>
        <fullName evidence="4">Uncharacterized protein</fullName>
    </submittedName>
</protein>
<dbReference type="SUPFAM" id="SSF52047">
    <property type="entry name" value="RNI-like"/>
    <property type="match status" value="1"/>
</dbReference>
<organism evidence="4">
    <name type="scientific">Chromera velia CCMP2878</name>
    <dbReference type="NCBI Taxonomy" id="1169474"/>
    <lineage>
        <taxon>Eukaryota</taxon>
        <taxon>Sar</taxon>
        <taxon>Alveolata</taxon>
        <taxon>Colpodellida</taxon>
        <taxon>Chromeraceae</taxon>
        <taxon>Chromera</taxon>
    </lineage>
</organism>
<name>A0A0G4HYB6_9ALVE</name>
<dbReference type="PANTHER" id="PTHR24113">
    <property type="entry name" value="RAN GTPASE-ACTIVATING PROTEIN 1"/>
    <property type="match status" value="1"/>
</dbReference>
<sequence length="512" mass="54546">MADGKTPDLRTIEVKVSVLEVDGVRYDEAVAAFAVMVREGGIPRIEQMRLDFYYGDLRSAPVSSLGRALGSGGASSLRELKLKWFCPWDDENPDGGVVGLAEGLGGGGMPLLEDLDLGVSFADDDGGGEGEGGAELGEVLSMGKVPSLRRVRLGWPATQLLSTLCEGLCVGSSPHPMMRLEMDLKDVTSNSAIPLSRFARAIRSGRVSYLQKLSFEWHSTLMQRSAEELGGALTHSGAGMAFLEEICIPFSHQPTEEAFFEALHRGPGRLPSLRKLETIGKRITFSCLSALIRGGKVPSLTEINANLAGAQIQECQALALSLASPHAASLRSIDVTFQPAAPDPNMPAKISTFCVSLASPHLNKLQALKIRSMRSVPDLLCLCAGLGSGKFSSLSELTLNDVCLQSEAGALSAALDAEKLPRLSTLRLHDCSLTDEGLKALTDAWKSGRPPPLQHLVLYENNLSDGAAKTLTGLLGSNRIPSLCRVILGGNEIKGSAKETLESAFPEVVSWD</sequence>
<dbReference type="PhylomeDB" id="A0A0G4HYB6"/>
<dbReference type="EMBL" id="CDMZ01004362">
    <property type="protein sequence ID" value="CEM49517.1"/>
    <property type="molecule type" value="Genomic_DNA"/>
</dbReference>
<keyword evidence="2" id="KW-0433">Leucine-rich repeat</keyword>
<dbReference type="GO" id="GO:0006913">
    <property type="term" value="P:nucleocytoplasmic transport"/>
    <property type="evidence" value="ECO:0007669"/>
    <property type="project" value="TreeGrafter"/>
</dbReference>
<reference evidence="4" key="1">
    <citation type="submission" date="2014-11" db="EMBL/GenBank/DDBJ databases">
        <authorList>
            <person name="Otto D Thomas"/>
            <person name="Naeem Raeece"/>
        </authorList>
    </citation>
    <scope>NUCLEOTIDE SEQUENCE</scope>
</reference>
<evidence type="ECO:0000256" key="1">
    <source>
        <dbReference type="ARBA" id="ARBA00022468"/>
    </source>
</evidence>
<dbReference type="GO" id="GO:0005634">
    <property type="term" value="C:nucleus"/>
    <property type="evidence" value="ECO:0007669"/>
    <property type="project" value="TreeGrafter"/>
</dbReference>
<dbReference type="AlphaFoldDB" id="A0A0G4HYB6"/>
<dbReference type="GO" id="GO:0005829">
    <property type="term" value="C:cytosol"/>
    <property type="evidence" value="ECO:0007669"/>
    <property type="project" value="TreeGrafter"/>
</dbReference>
<dbReference type="Gene3D" id="3.80.10.10">
    <property type="entry name" value="Ribonuclease Inhibitor"/>
    <property type="match status" value="2"/>
</dbReference>
<keyword evidence="3" id="KW-0677">Repeat</keyword>
<proteinExistence type="predicted"/>
<dbReference type="PANTHER" id="PTHR24113:SF12">
    <property type="entry name" value="RAN GTPASE-ACTIVATING PROTEIN 1"/>
    <property type="match status" value="1"/>
</dbReference>
<dbReference type="GO" id="GO:0031267">
    <property type="term" value="F:small GTPase binding"/>
    <property type="evidence" value="ECO:0007669"/>
    <property type="project" value="TreeGrafter"/>
</dbReference>